<proteinExistence type="predicted"/>
<accession>A0A0J6S7B6</accession>
<dbReference type="OrthoDB" id="4350326at2"/>
<gene>
    <name evidence="1" type="ORF">VQ03_29290</name>
</gene>
<dbReference type="AlphaFoldDB" id="A0A0J6S7B6"/>
<evidence type="ECO:0000313" key="1">
    <source>
        <dbReference type="EMBL" id="KMO29517.1"/>
    </source>
</evidence>
<organism evidence="1 2">
    <name type="scientific">Methylobacterium tarhaniae</name>
    <dbReference type="NCBI Taxonomy" id="1187852"/>
    <lineage>
        <taxon>Bacteria</taxon>
        <taxon>Pseudomonadati</taxon>
        <taxon>Pseudomonadota</taxon>
        <taxon>Alphaproteobacteria</taxon>
        <taxon>Hyphomicrobiales</taxon>
        <taxon>Methylobacteriaceae</taxon>
        <taxon>Methylobacterium</taxon>
    </lineage>
</organism>
<dbReference type="EMBL" id="LABZ01000302">
    <property type="protein sequence ID" value="KMO29517.1"/>
    <property type="molecule type" value="Genomic_DNA"/>
</dbReference>
<dbReference type="RefSeq" id="WP_048454437.1">
    <property type="nucleotide sequence ID" value="NZ_LABZ01000302.1"/>
</dbReference>
<keyword evidence="2" id="KW-1185">Reference proteome</keyword>
<protein>
    <submittedName>
        <fullName evidence="1">Uncharacterized protein</fullName>
    </submittedName>
</protein>
<feature type="non-terminal residue" evidence="1">
    <location>
        <position position="70"/>
    </location>
</feature>
<name>A0A0J6S7B6_9HYPH</name>
<dbReference type="Proteomes" id="UP000036449">
    <property type="component" value="Unassembled WGS sequence"/>
</dbReference>
<evidence type="ECO:0000313" key="2">
    <source>
        <dbReference type="Proteomes" id="UP000036449"/>
    </source>
</evidence>
<sequence>MTEYRFVLWHDALHMAKIVNQGEGAVAMTPGTVTPFAVGNPKLQLLDAIPLACADTAFDMVALARRGLQA</sequence>
<reference evidence="1 2" key="1">
    <citation type="submission" date="2015-03" db="EMBL/GenBank/DDBJ databases">
        <title>Genome sequencing of Methylobacterium tarhaniae DSM 25844.</title>
        <authorList>
            <person name="Chaudhry V."/>
            <person name="Patil P.B."/>
        </authorList>
    </citation>
    <scope>NUCLEOTIDE SEQUENCE [LARGE SCALE GENOMIC DNA]</scope>
    <source>
        <strain evidence="1 2">DSM 25844</strain>
    </source>
</reference>
<comment type="caution">
    <text evidence="1">The sequence shown here is derived from an EMBL/GenBank/DDBJ whole genome shotgun (WGS) entry which is preliminary data.</text>
</comment>